<evidence type="ECO:0000256" key="3">
    <source>
        <dbReference type="ARBA" id="ARBA00022490"/>
    </source>
</evidence>
<dbReference type="InterPro" id="IPR013848">
    <property type="entry name" value="Methylthiotransferase_N"/>
</dbReference>
<dbReference type="NCBIfam" id="TIGR00089">
    <property type="entry name" value="MiaB/RimO family radical SAM methylthiotransferase"/>
    <property type="match status" value="1"/>
</dbReference>
<keyword evidence="3" id="KW-0963">Cytoplasm</keyword>
<dbReference type="PROSITE" id="PS01278">
    <property type="entry name" value="MTTASE_RADICAL"/>
    <property type="match status" value="1"/>
</dbReference>
<dbReference type="GO" id="GO:0005829">
    <property type="term" value="C:cytosol"/>
    <property type="evidence" value="ECO:0007669"/>
    <property type="project" value="TreeGrafter"/>
</dbReference>
<evidence type="ECO:0000256" key="9">
    <source>
        <dbReference type="ARBA" id="ARBA00023014"/>
    </source>
</evidence>
<organism evidence="12">
    <name type="scientific">Caldithrix abyssi</name>
    <dbReference type="NCBI Taxonomy" id="187145"/>
    <lineage>
        <taxon>Bacteria</taxon>
        <taxon>Pseudomonadati</taxon>
        <taxon>Calditrichota</taxon>
        <taxon>Calditrichia</taxon>
        <taxon>Calditrichales</taxon>
        <taxon>Calditrichaceae</taxon>
        <taxon>Caldithrix</taxon>
    </lineage>
</organism>
<dbReference type="Pfam" id="PF04055">
    <property type="entry name" value="Radical_SAM"/>
    <property type="match status" value="1"/>
</dbReference>
<feature type="non-terminal residue" evidence="12">
    <location>
        <position position="313"/>
    </location>
</feature>
<dbReference type="PANTHER" id="PTHR43837">
    <property type="entry name" value="RIBOSOMAL PROTEIN S12 METHYLTHIOTRANSFERASE RIMO"/>
    <property type="match status" value="1"/>
</dbReference>
<dbReference type="SFLD" id="SFLDG01082">
    <property type="entry name" value="B12-binding_domain_containing"/>
    <property type="match status" value="1"/>
</dbReference>
<dbReference type="GO" id="GO:0051539">
    <property type="term" value="F:4 iron, 4 sulfur cluster binding"/>
    <property type="evidence" value="ECO:0007669"/>
    <property type="project" value="UniProtKB-KW"/>
</dbReference>
<dbReference type="InterPro" id="IPR006638">
    <property type="entry name" value="Elp3/MiaA/NifB-like_rSAM"/>
</dbReference>
<dbReference type="PANTHER" id="PTHR43837:SF1">
    <property type="entry name" value="RIBOSOMAL PROTEIN US12 METHYLTHIOTRANSFERASE RIMO"/>
    <property type="match status" value="1"/>
</dbReference>
<dbReference type="Pfam" id="PF00919">
    <property type="entry name" value="UPF0004"/>
    <property type="match status" value="1"/>
</dbReference>
<comment type="cofactor">
    <cofactor evidence="1">
        <name>[4Fe-4S] cluster</name>
        <dbReference type="ChEBI" id="CHEBI:49883"/>
    </cofactor>
</comment>
<dbReference type="GO" id="GO:0035599">
    <property type="term" value="F:aspartic acid methylthiotransferase activity"/>
    <property type="evidence" value="ECO:0007669"/>
    <property type="project" value="TreeGrafter"/>
</dbReference>
<gene>
    <name evidence="12" type="ORF">ENJ10_02995</name>
</gene>
<sequence length="313" mass="34905">MPKAALYTLGCRLNQAETANIARDLQNRGFEIVPFGEAADLTVVNTCTVTEKADARCRQAVRKSVRKNPDTFVAVIGCYAQMAVEDIRRIEGVDLIMGNEHKMQLADYVETLDKMSEPRVVHTSKISRESFTIESVGFYDTHTRANIKIQDGCNFVCSFCIIATARGPARSRDFQDILQEAHKLAEMGHRELVLSGVNIGTYKNEDKNFLDLVAALEQVPGIERIRISSIEPTTVTRELIDYMAGSAVVCPYLHIPLQSGDDAILDSMRRKHDAAFFREIIEYAAEKIPHIGIGTDIMVGYPGEDEQAFKNSK</sequence>
<dbReference type="SFLD" id="SFLDS00029">
    <property type="entry name" value="Radical_SAM"/>
    <property type="match status" value="1"/>
</dbReference>
<dbReference type="InterPro" id="IPR005839">
    <property type="entry name" value="Methylthiotransferase"/>
</dbReference>
<reference evidence="12" key="1">
    <citation type="journal article" date="2020" name="mSystems">
        <title>Genome- and Community-Level Interaction Insights into Carbon Utilization and Element Cycling Functions of Hydrothermarchaeota in Hydrothermal Sediment.</title>
        <authorList>
            <person name="Zhou Z."/>
            <person name="Liu Y."/>
            <person name="Xu W."/>
            <person name="Pan J."/>
            <person name="Luo Z.H."/>
            <person name="Li M."/>
        </authorList>
    </citation>
    <scope>NUCLEOTIDE SEQUENCE [LARGE SCALE GENOMIC DNA]</scope>
    <source>
        <strain evidence="12">HyVt-456</strain>
    </source>
</reference>
<dbReference type="FunFam" id="3.40.50.12160:FF:000004">
    <property type="entry name" value="Threonylcarbamoyladenosine tRNA methylthiotransferase MtaB"/>
    <property type="match status" value="1"/>
</dbReference>
<accession>A0A7V1PTN4</accession>
<dbReference type="InterPro" id="IPR058240">
    <property type="entry name" value="rSAM_sf"/>
</dbReference>
<dbReference type="CDD" id="cd01335">
    <property type="entry name" value="Radical_SAM"/>
    <property type="match status" value="1"/>
</dbReference>
<evidence type="ECO:0000256" key="4">
    <source>
        <dbReference type="ARBA" id="ARBA00022679"/>
    </source>
</evidence>
<evidence type="ECO:0000313" key="12">
    <source>
        <dbReference type="EMBL" id="HED09630.1"/>
    </source>
</evidence>
<keyword evidence="9" id="KW-0411">Iron-sulfur</keyword>
<keyword evidence="6" id="KW-0819">tRNA processing</keyword>
<dbReference type="EC" id="2.8.4.-" evidence="12"/>
<evidence type="ECO:0000256" key="6">
    <source>
        <dbReference type="ARBA" id="ARBA00022694"/>
    </source>
</evidence>
<dbReference type="SUPFAM" id="SSF102114">
    <property type="entry name" value="Radical SAM enzymes"/>
    <property type="match status" value="1"/>
</dbReference>
<feature type="domain" description="Radical SAM core" evidence="11">
    <location>
        <begin position="139"/>
        <end position="313"/>
    </location>
</feature>
<keyword evidence="2" id="KW-0004">4Fe-4S</keyword>
<evidence type="ECO:0000256" key="7">
    <source>
        <dbReference type="ARBA" id="ARBA00022723"/>
    </source>
</evidence>
<feature type="domain" description="MTTase N-terminal" evidence="10">
    <location>
        <begin position="2"/>
        <end position="114"/>
    </location>
</feature>
<dbReference type="Gene3D" id="3.40.50.12160">
    <property type="entry name" value="Methylthiotransferase, N-terminal domain"/>
    <property type="match status" value="1"/>
</dbReference>
<dbReference type="InterPro" id="IPR038135">
    <property type="entry name" value="Methylthiotransferase_N_sf"/>
</dbReference>
<dbReference type="PROSITE" id="PS51918">
    <property type="entry name" value="RADICAL_SAM"/>
    <property type="match status" value="1"/>
</dbReference>
<dbReference type="EMBL" id="DRLD01000077">
    <property type="protein sequence ID" value="HED09630.1"/>
    <property type="molecule type" value="Genomic_DNA"/>
</dbReference>
<dbReference type="GO" id="GO:0046872">
    <property type="term" value="F:metal ion binding"/>
    <property type="evidence" value="ECO:0007669"/>
    <property type="project" value="UniProtKB-KW"/>
</dbReference>
<evidence type="ECO:0000256" key="8">
    <source>
        <dbReference type="ARBA" id="ARBA00023004"/>
    </source>
</evidence>
<dbReference type="Gene3D" id="3.80.30.20">
    <property type="entry name" value="tm_1862 like domain"/>
    <property type="match status" value="1"/>
</dbReference>
<dbReference type="PROSITE" id="PS51449">
    <property type="entry name" value="MTTASE_N"/>
    <property type="match status" value="1"/>
</dbReference>
<keyword evidence="5" id="KW-0949">S-adenosyl-L-methionine</keyword>
<name>A0A7V1PTN4_CALAY</name>
<keyword evidence="4 12" id="KW-0808">Transferase</keyword>
<keyword evidence="8" id="KW-0408">Iron</keyword>
<dbReference type="GO" id="GO:0006400">
    <property type="term" value="P:tRNA modification"/>
    <property type="evidence" value="ECO:0007669"/>
    <property type="project" value="InterPro"/>
</dbReference>
<dbReference type="InterPro" id="IPR005840">
    <property type="entry name" value="Ribosomal_uS12_MeSTrfase_RimO"/>
</dbReference>
<evidence type="ECO:0000256" key="1">
    <source>
        <dbReference type="ARBA" id="ARBA00001966"/>
    </source>
</evidence>
<proteinExistence type="predicted"/>
<dbReference type="SMART" id="SM00729">
    <property type="entry name" value="Elp3"/>
    <property type="match status" value="1"/>
</dbReference>
<evidence type="ECO:0000259" key="11">
    <source>
        <dbReference type="PROSITE" id="PS51918"/>
    </source>
</evidence>
<protein>
    <submittedName>
        <fullName evidence="12">MiaB/RimO family radical SAM methylthiotransferase</fullName>
        <ecNumber evidence="12">2.8.4.-</ecNumber>
    </submittedName>
</protein>
<dbReference type="AlphaFoldDB" id="A0A7V1PTN4"/>
<evidence type="ECO:0000256" key="5">
    <source>
        <dbReference type="ARBA" id="ARBA00022691"/>
    </source>
</evidence>
<dbReference type="InterPro" id="IPR007197">
    <property type="entry name" value="rSAM"/>
</dbReference>
<evidence type="ECO:0000259" key="10">
    <source>
        <dbReference type="PROSITE" id="PS51449"/>
    </source>
</evidence>
<comment type="caution">
    <text evidence="12">The sequence shown here is derived from an EMBL/GenBank/DDBJ whole genome shotgun (WGS) entry which is preliminary data.</text>
</comment>
<dbReference type="InterPro" id="IPR023404">
    <property type="entry name" value="rSAM_horseshoe"/>
</dbReference>
<keyword evidence="7" id="KW-0479">Metal-binding</keyword>
<dbReference type="Proteomes" id="UP000886005">
    <property type="component" value="Unassembled WGS sequence"/>
</dbReference>
<dbReference type="InterPro" id="IPR020612">
    <property type="entry name" value="Methylthiotransferase_CS"/>
</dbReference>
<evidence type="ECO:0000256" key="2">
    <source>
        <dbReference type="ARBA" id="ARBA00022485"/>
    </source>
</evidence>